<dbReference type="InterPro" id="IPR029501">
    <property type="entry name" value="EndoU_bac"/>
</dbReference>
<reference evidence="2" key="1">
    <citation type="submission" date="2022-10" db="EMBL/GenBank/DDBJ databases">
        <title>Chryseobacterium sp. nov., a novel bacterial species.</title>
        <authorList>
            <person name="Cao Y."/>
        </authorList>
    </citation>
    <scope>NUCLEOTIDE SEQUENCE</scope>
    <source>
        <strain evidence="2">KC 927</strain>
    </source>
</reference>
<proteinExistence type="predicted"/>
<sequence>MKNEKYIDDYNNEVQKFLNSNISFQNSDLIIPKSFQQNTSYAQVRLGEFIRGMNNVSPMLQTKPHNVDAKFVSNQYFIDAQKEKRGNLQIINDVKKEGYLFTIIDHFFDKNLNGVVDPDEKLPFQVLFFMSSDGNKVREAYNAVSAKADEILFFIESEEDTFSSRKLYAKVSNAVRKQFYDKDGKIDDRFFSTSIMSILGSNTGLEIKVIKELLEKGTVEKSNIYIDSILKALKLASLAYSSLLKGVGWICSKLGEGIDYLKITDDFWDTQSEEYFFDRENIIKLLTIPEDSLNELEKLFTDKKGIDLHDITPDRLEKLIKENIGKIKGFVRNYNKFIRDTIEEIYQMADNKTVNIFISHIQVSIAFYCGLWNGIVDFVSSLLKFVGGILQAPFNTALDFQGAMETVDNINEFLFGGNFWNNLGTAISETFNKLVDFCKTHEKDDYDWVRVAYVAGSAIAFIASFFVPFTQVLKVAKLGAIADIIAAVNKEVGAALSASAKFAKDQAYKALSSLLEIISKGGKSFRDFLKRIWSELEKWFLNSQYQLSKLITYIKLGFDRESAQTLANLGIKPKLAAKPTGLGAGIPISNFITRLEYKGIIIKQGTKKQITDFAKQLKEMGKDAAIKYLDDLLDGIFIIGRRFEQHIEDGHIRIKKYKADNLVEEYEYLASKGGKVAESGFNYSPTVGGFHILNKLNNKLVRIAENLGTKVLPTGETVRLAKIEYWIKEMGKWVLKKDTHTFFPSKWDINKIKKVVQEASENITFKQGNKYRGITKQGIEIEFYISTETREITTAYIYFK</sequence>
<evidence type="ECO:0000313" key="2">
    <source>
        <dbReference type="EMBL" id="MCX8533515.1"/>
    </source>
</evidence>
<gene>
    <name evidence="2" type="ORF">OEA66_14265</name>
</gene>
<keyword evidence="3" id="KW-1185">Reference proteome</keyword>
<evidence type="ECO:0000259" key="1">
    <source>
        <dbReference type="Pfam" id="PF14436"/>
    </source>
</evidence>
<accession>A0ABT3Y5T4</accession>
<protein>
    <submittedName>
        <fullName evidence="2">EndoU domain-containing protein</fullName>
    </submittedName>
</protein>
<dbReference type="Pfam" id="PF14436">
    <property type="entry name" value="EndoU_bacteria"/>
    <property type="match status" value="1"/>
</dbReference>
<comment type="caution">
    <text evidence="2">The sequence shown here is derived from an EMBL/GenBank/DDBJ whole genome shotgun (WGS) entry which is preliminary data.</text>
</comment>
<evidence type="ECO:0000313" key="3">
    <source>
        <dbReference type="Proteomes" id="UP001070176"/>
    </source>
</evidence>
<name>A0ABT3Y5T4_9FLAO</name>
<dbReference type="Proteomes" id="UP001070176">
    <property type="component" value="Unassembled WGS sequence"/>
</dbReference>
<feature type="domain" description="Bacterial EndoU nuclease" evidence="1">
    <location>
        <begin position="685"/>
        <end position="796"/>
    </location>
</feature>
<dbReference type="EMBL" id="JAOVZV010000015">
    <property type="protein sequence ID" value="MCX8533515.1"/>
    <property type="molecule type" value="Genomic_DNA"/>
</dbReference>
<dbReference type="RefSeq" id="WP_267282004.1">
    <property type="nucleotide sequence ID" value="NZ_JAOVZV010000015.1"/>
</dbReference>
<organism evidence="2 3">
    <name type="scientific">Chryseobacterium luquanense</name>
    <dbReference type="NCBI Taxonomy" id="2983766"/>
    <lineage>
        <taxon>Bacteria</taxon>
        <taxon>Pseudomonadati</taxon>
        <taxon>Bacteroidota</taxon>
        <taxon>Flavobacteriia</taxon>
        <taxon>Flavobacteriales</taxon>
        <taxon>Weeksellaceae</taxon>
        <taxon>Chryseobacterium group</taxon>
        <taxon>Chryseobacterium</taxon>
    </lineage>
</organism>